<dbReference type="Gramene" id="ORUFI04G16430.1">
    <property type="protein sequence ID" value="ORUFI04G16430.1"/>
    <property type="gene ID" value="ORUFI04G16430"/>
</dbReference>
<reference evidence="1" key="2">
    <citation type="submission" date="2015-06" db="UniProtKB">
        <authorList>
            <consortium name="EnsemblPlants"/>
        </authorList>
    </citation>
    <scope>IDENTIFICATION</scope>
</reference>
<organism evidence="1 2">
    <name type="scientific">Oryza rufipogon</name>
    <name type="common">Brownbeard rice</name>
    <name type="synonym">Asian wild rice</name>
    <dbReference type="NCBI Taxonomy" id="4529"/>
    <lineage>
        <taxon>Eukaryota</taxon>
        <taxon>Viridiplantae</taxon>
        <taxon>Streptophyta</taxon>
        <taxon>Embryophyta</taxon>
        <taxon>Tracheophyta</taxon>
        <taxon>Spermatophyta</taxon>
        <taxon>Magnoliopsida</taxon>
        <taxon>Liliopsida</taxon>
        <taxon>Poales</taxon>
        <taxon>Poaceae</taxon>
        <taxon>BOP clade</taxon>
        <taxon>Oryzoideae</taxon>
        <taxon>Oryzeae</taxon>
        <taxon>Oryzinae</taxon>
        <taxon>Oryza</taxon>
    </lineage>
</organism>
<reference evidence="2" key="1">
    <citation type="submission" date="2013-06" db="EMBL/GenBank/DDBJ databases">
        <authorList>
            <person name="Zhao Q."/>
        </authorList>
    </citation>
    <scope>NUCLEOTIDE SEQUENCE</scope>
    <source>
        <strain evidence="2">cv. W1943</strain>
    </source>
</reference>
<accession>A0A0E0PA57</accession>
<evidence type="ECO:0000313" key="2">
    <source>
        <dbReference type="Proteomes" id="UP000008022"/>
    </source>
</evidence>
<dbReference type="AlphaFoldDB" id="A0A0E0PA57"/>
<evidence type="ECO:0000313" key="1">
    <source>
        <dbReference type="EnsemblPlants" id="ORUFI04G16430.1"/>
    </source>
</evidence>
<sequence>MRRLWKATQHRFADVVYLREVDLNWCPKREAMNAKKISVEPENEINDDVNEAVQDNDNFTSSPMV</sequence>
<dbReference type="Proteomes" id="UP000008022">
    <property type="component" value="Unassembled WGS sequence"/>
</dbReference>
<name>A0A0E0PA57_ORYRU</name>
<dbReference type="EnsemblPlants" id="ORUFI04G16430.1">
    <property type="protein sequence ID" value="ORUFI04G16430.1"/>
    <property type="gene ID" value="ORUFI04G16430"/>
</dbReference>
<dbReference type="HOGENOM" id="CLU_2853760_0_0_1"/>
<keyword evidence="2" id="KW-1185">Reference proteome</keyword>
<protein>
    <submittedName>
        <fullName evidence="1">Uncharacterized protein</fullName>
    </submittedName>
</protein>
<proteinExistence type="predicted"/>